<accession>A0ACB9YUG7</accession>
<evidence type="ECO:0000313" key="2">
    <source>
        <dbReference type="Proteomes" id="UP001497700"/>
    </source>
</evidence>
<dbReference type="Proteomes" id="UP001497700">
    <property type="component" value="Unassembled WGS sequence"/>
</dbReference>
<evidence type="ECO:0000313" key="1">
    <source>
        <dbReference type="EMBL" id="KAI4862848.1"/>
    </source>
</evidence>
<protein>
    <submittedName>
        <fullName evidence="1">Uncharacterized protein</fullName>
    </submittedName>
</protein>
<keyword evidence="2" id="KW-1185">Reference proteome</keyword>
<organism evidence="1 2">
    <name type="scientific">Hypoxylon rubiginosum</name>
    <dbReference type="NCBI Taxonomy" id="110542"/>
    <lineage>
        <taxon>Eukaryota</taxon>
        <taxon>Fungi</taxon>
        <taxon>Dikarya</taxon>
        <taxon>Ascomycota</taxon>
        <taxon>Pezizomycotina</taxon>
        <taxon>Sordariomycetes</taxon>
        <taxon>Xylariomycetidae</taxon>
        <taxon>Xylariales</taxon>
        <taxon>Hypoxylaceae</taxon>
        <taxon>Hypoxylon</taxon>
    </lineage>
</organism>
<dbReference type="EMBL" id="MU393517">
    <property type="protein sequence ID" value="KAI4862848.1"/>
    <property type="molecule type" value="Genomic_DNA"/>
</dbReference>
<gene>
    <name evidence="1" type="ORF">F4820DRAFT_450583</name>
</gene>
<comment type="caution">
    <text evidence="1">The sequence shown here is derived from an EMBL/GenBank/DDBJ whole genome shotgun (WGS) entry which is preliminary data.</text>
</comment>
<sequence>MFDLDTGYETPCSNPIYSTPQPTNIDCPLQNCNFKALMGSWNCCVCGKGPNTQGWCTVLGRRMDWNPLTGRVEDMEVPCGHGCCTNPRGATPEVPFVDIRKGKGSRKIHSTARGSAHKRGAAYDFSHHNGSCPPIAEEGEQFASSSTTAPNHRGSRWSSHDTSTEYSKKPKTQNGKKKAHKSRGHH</sequence>
<name>A0ACB9YUG7_9PEZI</name>
<proteinExistence type="predicted"/>
<reference evidence="1 2" key="1">
    <citation type="journal article" date="2022" name="New Phytol.">
        <title>Ecological generalism drives hyperdiversity of secondary metabolite gene clusters in xylarialean endophytes.</title>
        <authorList>
            <person name="Franco M.E.E."/>
            <person name="Wisecaver J.H."/>
            <person name="Arnold A.E."/>
            <person name="Ju Y.M."/>
            <person name="Slot J.C."/>
            <person name="Ahrendt S."/>
            <person name="Moore L.P."/>
            <person name="Eastman K.E."/>
            <person name="Scott K."/>
            <person name="Konkel Z."/>
            <person name="Mondo S.J."/>
            <person name="Kuo A."/>
            <person name="Hayes R.D."/>
            <person name="Haridas S."/>
            <person name="Andreopoulos B."/>
            <person name="Riley R."/>
            <person name="LaButti K."/>
            <person name="Pangilinan J."/>
            <person name="Lipzen A."/>
            <person name="Amirebrahimi M."/>
            <person name="Yan J."/>
            <person name="Adam C."/>
            <person name="Keymanesh K."/>
            <person name="Ng V."/>
            <person name="Louie K."/>
            <person name="Northen T."/>
            <person name="Drula E."/>
            <person name="Henrissat B."/>
            <person name="Hsieh H.M."/>
            <person name="Youens-Clark K."/>
            <person name="Lutzoni F."/>
            <person name="Miadlikowska J."/>
            <person name="Eastwood D.C."/>
            <person name="Hamelin R.C."/>
            <person name="Grigoriev I.V."/>
            <person name="U'Ren J.M."/>
        </authorList>
    </citation>
    <scope>NUCLEOTIDE SEQUENCE [LARGE SCALE GENOMIC DNA]</scope>
    <source>
        <strain evidence="1 2">CBS 119005</strain>
    </source>
</reference>